<comment type="caution">
    <text evidence="2">The sequence shown here is derived from an EMBL/GenBank/DDBJ whole genome shotgun (WGS) entry which is preliminary data.</text>
</comment>
<reference evidence="2" key="1">
    <citation type="submission" date="2015-05" db="EMBL/GenBank/DDBJ databases">
        <title>Permanent draft genome of Rhodopirellula islandicus K833.</title>
        <authorList>
            <person name="Kizina J."/>
            <person name="Richter M."/>
            <person name="Glockner F.O."/>
            <person name="Harder J."/>
        </authorList>
    </citation>
    <scope>NUCLEOTIDE SEQUENCE [LARGE SCALE GENOMIC DNA]</scope>
    <source>
        <strain evidence="2">K833</strain>
    </source>
</reference>
<keyword evidence="1" id="KW-0812">Transmembrane</keyword>
<dbReference type="PATRIC" id="fig|595434.4.peg.194"/>
<name>A0A0J1EQD0_RHOIS</name>
<keyword evidence="3" id="KW-1185">Reference proteome</keyword>
<evidence type="ECO:0008006" key="4">
    <source>
        <dbReference type="Google" id="ProtNLM"/>
    </source>
</evidence>
<protein>
    <recommendedName>
        <fullName evidence="4">Transmembrane protein</fullName>
    </recommendedName>
</protein>
<dbReference type="RefSeq" id="WP_047812360.1">
    <property type="nucleotide sequence ID" value="NZ_LECT01000003.1"/>
</dbReference>
<proteinExistence type="predicted"/>
<evidence type="ECO:0000313" key="2">
    <source>
        <dbReference type="EMBL" id="KLU07689.1"/>
    </source>
</evidence>
<dbReference type="Proteomes" id="UP000036367">
    <property type="component" value="Unassembled WGS sequence"/>
</dbReference>
<dbReference type="OrthoDB" id="9958542at2"/>
<sequence length="161" mass="17954">MLIAIGFVSTMPFNWLAMRGAPAFAIVTAAACYGLLFLFAASNSTPTARVTWALGQPIPRRAALLAVRQHDTFNDGYFVHAKLSMPKSDLDEIVDSCSYRPSITSDRFAQLFPNDRFPEIGSSEDDEYMGQIGYRDATAIMFYNSNSQLLYVSRHSREPKP</sequence>
<evidence type="ECO:0000256" key="1">
    <source>
        <dbReference type="SAM" id="Phobius"/>
    </source>
</evidence>
<dbReference type="AlphaFoldDB" id="A0A0J1EQD0"/>
<feature type="transmembrane region" description="Helical" evidence="1">
    <location>
        <begin position="20"/>
        <end position="41"/>
    </location>
</feature>
<gene>
    <name evidence="2" type="ORF">RISK_000206</name>
</gene>
<keyword evidence="1" id="KW-1133">Transmembrane helix</keyword>
<accession>A0A0J1EQD0</accession>
<organism evidence="2 3">
    <name type="scientific">Rhodopirellula islandica</name>
    <dbReference type="NCBI Taxonomy" id="595434"/>
    <lineage>
        <taxon>Bacteria</taxon>
        <taxon>Pseudomonadati</taxon>
        <taxon>Planctomycetota</taxon>
        <taxon>Planctomycetia</taxon>
        <taxon>Pirellulales</taxon>
        <taxon>Pirellulaceae</taxon>
        <taxon>Rhodopirellula</taxon>
    </lineage>
</organism>
<evidence type="ECO:0000313" key="3">
    <source>
        <dbReference type="Proteomes" id="UP000036367"/>
    </source>
</evidence>
<keyword evidence="1" id="KW-0472">Membrane</keyword>
<dbReference type="EMBL" id="LECT01000003">
    <property type="protein sequence ID" value="KLU07689.1"/>
    <property type="molecule type" value="Genomic_DNA"/>
</dbReference>